<protein>
    <submittedName>
        <fullName evidence="1">Uncharacterized protein</fullName>
    </submittedName>
</protein>
<dbReference type="OrthoDB" id="4375513at2"/>
<keyword evidence="2" id="KW-1185">Reference proteome</keyword>
<organism evidence="1 2">
    <name type="scientific">Williamsia sterculiae</name>
    <dbReference type="NCBI Taxonomy" id="1344003"/>
    <lineage>
        <taxon>Bacteria</taxon>
        <taxon>Bacillati</taxon>
        <taxon>Actinomycetota</taxon>
        <taxon>Actinomycetes</taxon>
        <taxon>Mycobacteriales</taxon>
        <taxon>Nocardiaceae</taxon>
        <taxon>Williamsia</taxon>
    </lineage>
</organism>
<dbReference type="AlphaFoldDB" id="A0A1N7F6E1"/>
<evidence type="ECO:0000313" key="1">
    <source>
        <dbReference type="EMBL" id="SIR95869.1"/>
    </source>
</evidence>
<name>A0A1N7F6E1_9NOCA</name>
<dbReference type="RefSeq" id="WP_076478735.1">
    <property type="nucleotide sequence ID" value="NZ_FTNT01000004.1"/>
</dbReference>
<reference evidence="1 2" key="1">
    <citation type="submission" date="2017-01" db="EMBL/GenBank/DDBJ databases">
        <authorList>
            <person name="Mah S.A."/>
            <person name="Swanson W.J."/>
            <person name="Moy G.W."/>
            <person name="Vacquier V.D."/>
        </authorList>
    </citation>
    <scope>NUCLEOTIDE SEQUENCE [LARGE SCALE GENOMIC DNA]</scope>
    <source>
        <strain evidence="1 2">CPCC 203464</strain>
    </source>
</reference>
<dbReference type="EMBL" id="FTNT01000004">
    <property type="protein sequence ID" value="SIR95869.1"/>
    <property type="molecule type" value="Genomic_DNA"/>
</dbReference>
<sequence>MIIASHDTFPDLGCEAIIFLDDESGECFQIQRDLLGTVETPRPRYSITTGVGAPVDEGILSWRRDDDEFEFALIPRAARLFGGASSLAFRVVAAEETTVADIAAHLDRLVG</sequence>
<accession>A0A1N7F6E1</accession>
<dbReference type="Proteomes" id="UP000186218">
    <property type="component" value="Unassembled WGS sequence"/>
</dbReference>
<gene>
    <name evidence="1" type="ORF">SAMN05445060_1858</name>
</gene>
<dbReference type="STRING" id="1344003.SAMN05445060_1858"/>
<evidence type="ECO:0000313" key="2">
    <source>
        <dbReference type="Proteomes" id="UP000186218"/>
    </source>
</evidence>
<proteinExistence type="predicted"/>